<dbReference type="Pfam" id="PF00069">
    <property type="entry name" value="Pkinase"/>
    <property type="match status" value="1"/>
</dbReference>
<dbReference type="GO" id="GO:0005524">
    <property type="term" value="F:ATP binding"/>
    <property type="evidence" value="ECO:0007669"/>
    <property type="project" value="UniProtKB-KW"/>
</dbReference>
<dbReference type="InterPro" id="IPR000719">
    <property type="entry name" value="Prot_kinase_dom"/>
</dbReference>
<dbReference type="PROSITE" id="PS00108">
    <property type="entry name" value="PROTEIN_KINASE_ST"/>
    <property type="match status" value="1"/>
</dbReference>
<dbReference type="InterPro" id="IPR008271">
    <property type="entry name" value="Ser/Thr_kinase_AS"/>
</dbReference>
<evidence type="ECO:0000313" key="11">
    <source>
        <dbReference type="EMBL" id="PNH07268.1"/>
    </source>
</evidence>
<dbReference type="PANTHER" id="PTHR24350">
    <property type="entry name" value="SERINE/THREONINE-PROTEIN KINASE IAL-RELATED"/>
    <property type="match status" value="1"/>
</dbReference>
<dbReference type="FunFam" id="1.10.510.10:FF:000813">
    <property type="entry name" value="Aurora-like kinase"/>
    <property type="match status" value="1"/>
</dbReference>
<sequence length="539" mass="57454">MAGAENYGQPGQRVHAPRIASFRRTLGTLGVSPQPLVTPCAISADFLNSGEISEDAIAMASQYLGTLDTLDSPHGSQLGYRQPSTGGGHGGAASPTGDHSRPPVPAHRASWANIPVSALSSASMTLASPASAAKATPLARTVAARVLLSSFRRVSSQISAGLRPTGNQPSRARAQPPALPAASPMSRHSFTNSPKVQAAYPTSAASSSSTLGSHGPAGTSTNVRAASNPLPSPPPFVAKPVPAPGLVYFSPGAPKAMRRSPTQPDWSMDDYTVTRQLYKGYASAATCCRSGQDVVLKTYTLSTLTDFLRNQVLRELDIHARLDHPGIVQMLAAFREGDVLVLVLEYVRGGPLDRARRKLGGRMTEQQALDLVMLPLLQTLRYLHGQNIIHRDIKPENLLFTPDWQLKVCDYGVSICLNEERAVTRTGSKDYMAPEVHVCPLKRTPADNKDNRDMAYDASCDIWSLGALAYEMLVGFTPFPGGPPSARQAAPAKSLAFPSGVSADARAFVMSCLEQHPGDRPSICQLLQHRWILGSAGAE</sequence>
<feature type="compositionally biased region" description="Polar residues" evidence="9">
    <location>
        <begin position="186"/>
        <end position="195"/>
    </location>
</feature>
<dbReference type="InterPro" id="IPR011009">
    <property type="entry name" value="Kinase-like_dom_sf"/>
</dbReference>
<dbReference type="Gene3D" id="1.10.510.10">
    <property type="entry name" value="Transferase(Phosphotransferase) domain 1"/>
    <property type="match status" value="1"/>
</dbReference>
<keyword evidence="1" id="KW-0723">Serine/threonine-protein kinase</keyword>
<feature type="cross-link" description="Glycyl lysine isopeptide (Lys-Gly) (interchain with G-Cter in SUMO2)" evidence="8">
    <location>
        <position position="394"/>
    </location>
</feature>
<proteinExistence type="predicted"/>
<evidence type="ECO:0000313" key="12">
    <source>
        <dbReference type="Proteomes" id="UP000236333"/>
    </source>
</evidence>
<protein>
    <submittedName>
        <fullName evidence="11">Serine/threonine-protein kinase Aurora-3</fullName>
    </submittedName>
</protein>
<dbReference type="AlphaFoldDB" id="A0A2J8A437"/>
<gene>
    <name evidence="11" type="ORF">TSOC_006279</name>
</gene>
<feature type="region of interest" description="Disordered" evidence="9">
    <location>
        <begin position="159"/>
        <end position="231"/>
    </location>
</feature>
<dbReference type="SUPFAM" id="SSF56112">
    <property type="entry name" value="Protein kinase-like (PK-like)"/>
    <property type="match status" value="1"/>
</dbReference>
<name>A0A2J8A437_9CHLO</name>
<keyword evidence="12" id="KW-1185">Reference proteome</keyword>
<evidence type="ECO:0000256" key="2">
    <source>
        <dbReference type="ARBA" id="ARBA00022679"/>
    </source>
</evidence>
<feature type="binding site" evidence="7">
    <location>
        <position position="410"/>
    </location>
    <ligand>
        <name>ATP</name>
        <dbReference type="ChEBI" id="CHEBI:30616"/>
    </ligand>
</feature>
<feature type="binding site" evidence="7">
    <location>
        <position position="297"/>
    </location>
    <ligand>
        <name>ATP</name>
        <dbReference type="ChEBI" id="CHEBI:30616"/>
    </ligand>
</feature>
<keyword evidence="2" id="KW-0808">Transferase</keyword>
<keyword evidence="5 7" id="KW-0067">ATP-binding</keyword>
<dbReference type="SMART" id="SM00220">
    <property type="entry name" value="S_TKc"/>
    <property type="match status" value="1"/>
</dbReference>
<evidence type="ECO:0000256" key="3">
    <source>
        <dbReference type="ARBA" id="ARBA00022741"/>
    </source>
</evidence>
<feature type="region of interest" description="Disordered" evidence="9">
    <location>
        <begin position="74"/>
        <end position="107"/>
    </location>
</feature>
<feature type="active site" description="Proton acceptor" evidence="6">
    <location>
        <position position="392"/>
    </location>
</feature>
<dbReference type="OrthoDB" id="377346at2759"/>
<evidence type="ECO:0000256" key="1">
    <source>
        <dbReference type="ARBA" id="ARBA00022527"/>
    </source>
</evidence>
<evidence type="ECO:0000256" key="5">
    <source>
        <dbReference type="ARBA" id="ARBA00022840"/>
    </source>
</evidence>
<accession>A0A2J8A437</accession>
<dbReference type="Proteomes" id="UP000236333">
    <property type="component" value="Unassembled WGS sequence"/>
</dbReference>
<evidence type="ECO:0000256" key="8">
    <source>
        <dbReference type="PIRSR" id="PIRSR630616-3"/>
    </source>
</evidence>
<feature type="binding site" evidence="7">
    <location>
        <begin position="396"/>
        <end position="397"/>
    </location>
    <ligand>
        <name>ATP</name>
        <dbReference type="ChEBI" id="CHEBI:30616"/>
    </ligand>
</feature>
<reference evidence="11 12" key="1">
    <citation type="journal article" date="2017" name="Mol. Biol. Evol.">
        <title>The 4-celled Tetrabaena socialis nuclear genome reveals the essential components for genetic control of cell number at the origin of multicellularity in the volvocine lineage.</title>
        <authorList>
            <person name="Featherston J."/>
            <person name="Arakaki Y."/>
            <person name="Hanschen E.R."/>
            <person name="Ferris P.J."/>
            <person name="Michod R.E."/>
            <person name="Olson B.J.S.C."/>
            <person name="Nozaki H."/>
            <person name="Durand P.M."/>
        </authorList>
    </citation>
    <scope>NUCLEOTIDE SEQUENCE [LARGE SCALE GENOMIC DNA]</scope>
    <source>
        <strain evidence="11 12">NIES-571</strain>
    </source>
</reference>
<dbReference type="PROSITE" id="PS50011">
    <property type="entry name" value="PROTEIN_KINASE_DOM"/>
    <property type="match status" value="1"/>
</dbReference>
<feature type="compositionally biased region" description="Low complexity" evidence="9">
    <location>
        <begin position="198"/>
        <end position="217"/>
    </location>
</feature>
<organism evidence="11 12">
    <name type="scientific">Tetrabaena socialis</name>
    <dbReference type="NCBI Taxonomy" id="47790"/>
    <lineage>
        <taxon>Eukaryota</taxon>
        <taxon>Viridiplantae</taxon>
        <taxon>Chlorophyta</taxon>
        <taxon>core chlorophytes</taxon>
        <taxon>Chlorophyceae</taxon>
        <taxon>CS clade</taxon>
        <taxon>Chlamydomonadales</taxon>
        <taxon>Tetrabaenaceae</taxon>
        <taxon>Tetrabaena</taxon>
    </lineage>
</organism>
<evidence type="ECO:0000256" key="7">
    <source>
        <dbReference type="PIRSR" id="PIRSR630616-2"/>
    </source>
</evidence>
<feature type="domain" description="Protein kinase" evidence="10">
    <location>
        <begin position="271"/>
        <end position="532"/>
    </location>
</feature>
<evidence type="ECO:0000259" key="10">
    <source>
        <dbReference type="PROSITE" id="PS50011"/>
    </source>
</evidence>
<keyword evidence="3 7" id="KW-0547">Nucleotide-binding</keyword>
<comment type="caution">
    <text evidence="11">The sequence shown here is derived from an EMBL/GenBank/DDBJ whole genome shotgun (WGS) entry which is preliminary data.</text>
</comment>
<dbReference type="InterPro" id="IPR030616">
    <property type="entry name" value="Aur-like"/>
</dbReference>
<dbReference type="GO" id="GO:0004674">
    <property type="term" value="F:protein serine/threonine kinase activity"/>
    <property type="evidence" value="ECO:0007669"/>
    <property type="project" value="UniProtKB-KW"/>
</dbReference>
<feature type="compositionally biased region" description="Low complexity" evidence="9">
    <location>
        <begin position="168"/>
        <end position="184"/>
    </location>
</feature>
<evidence type="ECO:0000256" key="6">
    <source>
        <dbReference type="PIRSR" id="PIRSR630616-1"/>
    </source>
</evidence>
<evidence type="ECO:0000256" key="4">
    <source>
        <dbReference type="ARBA" id="ARBA00022777"/>
    </source>
</evidence>
<dbReference type="EMBL" id="PGGS01000188">
    <property type="protein sequence ID" value="PNH07268.1"/>
    <property type="molecule type" value="Genomic_DNA"/>
</dbReference>
<keyword evidence="4 11" id="KW-0418">Kinase</keyword>
<evidence type="ECO:0000256" key="9">
    <source>
        <dbReference type="SAM" id="MobiDB-lite"/>
    </source>
</evidence>